<proteinExistence type="inferred from homology"/>
<dbReference type="Pfam" id="PF01765">
    <property type="entry name" value="RRF"/>
    <property type="match status" value="1"/>
</dbReference>
<dbReference type="GO" id="GO:0005739">
    <property type="term" value="C:mitochondrion"/>
    <property type="evidence" value="ECO:0007669"/>
    <property type="project" value="TreeGrafter"/>
</dbReference>
<dbReference type="Proteomes" id="UP000235388">
    <property type="component" value="Unassembled WGS sequence"/>
</dbReference>
<dbReference type="PANTHER" id="PTHR20982:SF3">
    <property type="entry name" value="MITOCHONDRIAL RIBOSOME RECYCLING FACTOR PSEUDO 1"/>
    <property type="match status" value="1"/>
</dbReference>
<feature type="domain" description="Ribosome recycling factor" evidence="5">
    <location>
        <begin position="113"/>
        <end position="268"/>
    </location>
</feature>
<evidence type="ECO:0000313" key="7">
    <source>
        <dbReference type="Proteomes" id="UP000235388"/>
    </source>
</evidence>
<protein>
    <recommendedName>
        <fullName evidence="5">Ribosome recycling factor domain-containing protein</fullName>
    </recommendedName>
</protein>
<dbReference type="OrthoDB" id="407355at2759"/>
<evidence type="ECO:0000313" key="6">
    <source>
        <dbReference type="EMBL" id="PLW41240.1"/>
    </source>
</evidence>
<gene>
    <name evidence="6" type="ORF">PCANC_06816</name>
</gene>
<reference evidence="6 7" key="1">
    <citation type="submission" date="2017-11" db="EMBL/GenBank/DDBJ databases">
        <title>De novo assembly and phasing of dikaryotic genomes from two isolates of Puccinia coronata f. sp. avenae, the causal agent of oat crown rust.</title>
        <authorList>
            <person name="Miller M.E."/>
            <person name="Zhang Y."/>
            <person name="Omidvar V."/>
            <person name="Sperschneider J."/>
            <person name="Schwessinger B."/>
            <person name="Raley C."/>
            <person name="Palmer J.M."/>
            <person name="Garnica D."/>
            <person name="Upadhyaya N."/>
            <person name="Rathjen J."/>
            <person name="Taylor J.M."/>
            <person name="Park R.F."/>
            <person name="Dodds P.N."/>
            <person name="Hirsch C.D."/>
            <person name="Kianian S.F."/>
            <person name="Figueroa M."/>
        </authorList>
    </citation>
    <scope>NUCLEOTIDE SEQUENCE [LARGE SCALE GENOMIC DNA]</scope>
    <source>
        <strain evidence="6">12NC29</strain>
    </source>
</reference>
<dbReference type="Gene3D" id="3.30.1360.40">
    <property type="match status" value="1"/>
</dbReference>
<dbReference type="InterPro" id="IPR023584">
    <property type="entry name" value="Ribosome_recyc_fac_dom"/>
</dbReference>
<dbReference type="STRING" id="200324.A0A2N5UTZ8"/>
<dbReference type="InterPro" id="IPR036191">
    <property type="entry name" value="RRF_sf"/>
</dbReference>
<evidence type="ECO:0000256" key="1">
    <source>
        <dbReference type="ARBA" id="ARBA00005912"/>
    </source>
</evidence>
<dbReference type="SUPFAM" id="SSF55194">
    <property type="entry name" value="Ribosome recycling factor, RRF"/>
    <property type="match status" value="1"/>
</dbReference>
<dbReference type="GO" id="GO:0043023">
    <property type="term" value="F:ribosomal large subunit binding"/>
    <property type="evidence" value="ECO:0007669"/>
    <property type="project" value="TreeGrafter"/>
</dbReference>
<dbReference type="PANTHER" id="PTHR20982">
    <property type="entry name" value="RIBOSOME RECYCLING FACTOR"/>
    <property type="match status" value="1"/>
</dbReference>
<keyword evidence="2" id="KW-0648">Protein biosynthesis</keyword>
<name>A0A2N5UTZ8_9BASI</name>
<evidence type="ECO:0000256" key="4">
    <source>
        <dbReference type="SAM" id="MobiDB-lite"/>
    </source>
</evidence>
<sequence>MPFSPMLSRSMTCLARMARVDVSASSRRIIASRWVPRNAFDGRSISGSSVSRAKKRAVAGNSTGKPDHDDISKGSTITNYQGGNEERFNRNQVEKEMDLTVARLRQNVNLIVNRVGRLTPAYLDAIKVIHDQERLAISSVAQVIVADASTLSVVPYDPSYTKSIEQAIYDSSLNLVPKLQADGSLSISIPRVTIDTRKVLAKESGEFCEQARAGIRNIRQAAQKASRADLDANLITKDDFKDNQKSLDSVSKTYGKLVDGIETKSKAVLLDK</sequence>
<evidence type="ECO:0000256" key="2">
    <source>
        <dbReference type="ARBA" id="ARBA00022917"/>
    </source>
</evidence>
<organism evidence="6 7">
    <name type="scientific">Puccinia coronata f. sp. avenae</name>
    <dbReference type="NCBI Taxonomy" id="200324"/>
    <lineage>
        <taxon>Eukaryota</taxon>
        <taxon>Fungi</taxon>
        <taxon>Dikarya</taxon>
        <taxon>Basidiomycota</taxon>
        <taxon>Pucciniomycotina</taxon>
        <taxon>Pucciniomycetes</taxon>
        <taxon>Pucciniales</taxon>
        <taxon>Pucciniaceae</taxon>
        <taxon>Puccinia</taxon>
    </lineage>
</organism>
<comment type="function">
    <text evidence="3">Necessary for protein synthesis in mitochondria. Functions as a ribosome recycling factor in mitochondria.</text>
</comment>
<dbReference type="FunFam" id="3.30.1360.40:FF:000001">
    <property type="entry name" value="Ribosome-recycling factor"/>
    <property type="match status" value="1"/>
</dbReference>
<evidence type="ECO:0000259" key="5">
    <source>
        <dbReference type="Pfam" id="PF01765"/>
    </source>
</evidence>
<dbReference type="InterPro" id="IPR002661">
    <property type="entry name" value="Ribosome_recyc_fac"/>
</dbReference>
<comment type="caution">
    <text evidence="6">The sequence shown here is derived from an EMBL/GenBank/DDBJ whole genome shotgun (WGS) entry which is preliminary data.</text>
</comment>
<dbReference type="GO" id="GO:0006412">
    <property type="term" value="P:translation"/>
    <property type="evidence" value="ECO:0007669"/>
    <property type="project" value="UniProtKB-KW"/>
</dbReference>
<evidence type="ECO:0000256" key="3">
    <source>
        <dbReference type="ARBA" id="ARBA00024909"/>
    </source>
</evidence>
<dbReference type="Gene3D" id="1.10.132.20">
    <property type="entry name" value="Ribosome-recycling factor"/>
    <property type="match status" value="1"/>
</dbReference>
<keyword evidence="7" id="KW-1185">Reference proteome</keyword>
<dbReference type="EMBL" id="PGCJ01000171">
    <property type="protein sequence ID" value="PLW41240.1"/>
    <property type="molecule type" value="Genomic_DNA"/>
</dbReference>
<comment type="similarity">
    <text evidence="1">Belongs to the RRF family.</text>
</comment>
<feature type="region of interest" description="Disordered" evidence="4">
    <location>
        <begin position="51"/>
        <end position="74"/>
    </location>
</feature>
<accession>A0A2N5UTZ8</accession>
<dbReference type="AlphaFoldDB" id="A0A2N5UTZ8"/>